<protein>
    <submittedName>
        <fullName evidence="3">Anthranilate synthase component I family protein</fullName>
    </submittedName>
</protein>
<dbReference type="PRINTS" id="PR00095">
    <property type="entry name" value="ANTSNTHASEI"/>
</dbReference>
<reference evidence="3 4" key="1">
    <citation type="submission" date="2020-04" db="EMBL/GenBank/DDBJ databases">
        <authorList>
            <person name="Yoon J."/>
        </authorList>
    </citation>
    <scope>NUCLEOTIDE SEQUENCE [LARGE SCALE GENOMIC DNA]</scope>
    <source>
        <strain evidence="3 4">KMU-166</strain>
    </source>
</reference>
<dbReference type="SUPFAM" id="SSF56322">
    <property type="entry name" value="ADC synthase"/>
    <property type="match status" value="1"/>
</dbReference>
<dbReference type="RefSeq" id="WP_168449966.1">
    <property type="nucleotide sequence ID" value="NZ_JAAWWK010000002.1"/>
</dbReference>
<proteinExistence type="predicted"/>
<accession>A0ABX1GGG7</accession>
<feature type="domain" description="Chorismate-utilising enzyme C-terminal" evidence="1">
    <location>
        <begin position="180"/>
        <end position="433"/>
    </location>
</feature>
<organism evidence="3 4">
    <name type="scientific">Spongiibacter thalassae</name>
    <dbReference type="NCBI Taxonomy" id="2721624"/>
    <lineage>
        <taxon>Bacteria</taxon>
        <taxon>Pseudomonadati</taxon>
        <taxon>Pseudomonadota</taxon>
        <taxon>Gammaproteobacteria</taxon>
        <taxon>Cellvibrionales</taxon>
        <taxon>Spongiibacteraceae</taxon>
        <taxon>Spongiibacter</taxon>
    </lineage>
</organism>
<keyword evidence="4" id="KW-1185">Reference proteome</keyword>
<gene>
    <name evidence="3" type="ORF">HCU74_08585</name>
</gene>
<dbReference type="InterPro" id="IPR005801">
    <property type="entry name" value="ADC_synthase"/>
</dbReference>
<feature type="domain" description="Anthranilate synthase component I N-terminal" evidence="2">
    <location>
        <begin position="27"/>
        <end position="138"/>
    </location>
</feature>
<evidence type="ECO:0000259" key="1">
    <source>
        <dbReference type="Pfam" id="PF00425"/>
    </source>
</evidence>
<dbReference type="InterPro" id="IPR015890">
    <property type="entry name" value="Chorismate_C"/>
</dbReference>
<dbReference type="PANTHER" id="PTHR11236:SF50">
    <property type="entry name" value="AMINODEOXYCHORISMATE SYNTHASE COMPONENT 1"/>
    <property type="match status" value="1"/>
</dbReference>
<dbReference type="InterPro" id="IPR006805">
    <property type="entry name" value="Anth_synth_I_N"/>
</dbReference>
<dbReference type="PANTHER" id="PTHR11236">
    <property type="entry name" value="AMINOBENZOATE/ANTHRANILATE SYNTHASE"/>
    <property type="match status" value="1"/>
</dbReference>
<evidence type="ECO:0000313" key="4">
    <source>
        <dbReference type="Proteomes" id="UP000765845"/>
    </source>
</evidence>
<dbReference type="InterPro" id="IPR019999">
    <property type="entry name" value="Anth_synth_I-like"/>
</dbReference>
<comment type="caution">
    <text evidence="3">The sequence shown here is derived from an EMBL/GenBank/DDBJ whole genome shotgun (WGS) entry which is preliminary data.</text>
</comment>
<dbReference type="Proteomes" id="UP000765845">
    <property type="component" value="Unassembled WGS sequence"/>
</dbReference>
<name>A0ABX1GGG7_9GAMM</name>
<sequence>MSRLRRRSLPYHDDISTYIGWLGNASSICILDSGKPQSERGRYSIISAEPERVITLKPSSYGTFEESLLAAERDIALAMGRLESDDSLPFCGGAIGYLSYDYGEAIHLGRPPSSPLPLARVGVFGWAIVVDHHTVQTHLVLQPDCSSHIAHRMFAGLFDDSAPLAPFHLKGDFSSQLGPEQYRAAFAKVQSYIQAGDCYQINLARDFQASYSGSPLSAYLRLRSVAAAPFSAYWDFGPAQLLSFSPERLLSIDSERRLQTQPIKGTAPRHTDPKADQDAAQALKQSAKNRAENIMIVDLLRNDLGRSCTPGSVYTEKLLELQSFRTVHHLVSTVNGQMREDVGPIRALFNCFPGGSITGAPKRRAMEIIAELEPARRSLYCGSVFYISAGGTVDSSITIRSFVCQDGTIRGWAGGGIVADSNVDEELREIDEKIGALLSRLRDAE</sequence>
<dbReference type="EMBL" id="JAAWWK010000002">
    <property type="protein sequence ID" value="NKI17472.1"/>
    <property type="molecule type" value="Genomic_DNA"/>
</dbReference>
<evidence type="ECO:0000259" key="2">
    <source>
        <dbReference type="Pfam" id="PF04715"/>
    </source>
</evidence>
<dbReference type="Gene3D" id="3.60.120.10">
    <property type="entry name" value="Anthranilate synthase"/>
    <property type="match status" value="1"/>
</dbReference>
<dbReference type="Pfam" id="PF04715">
    <property type="entry name" value="Anth_synt_I_N"/>
    <property type="match status" value="1"/>
</dbReference>
<dbReference type="Pfam" id="PF00425">
    <property type="entry name" value="Chorismate_bind"/>
    <property type="match status" value="1"/>
</dbReference>
<evidence type="ECO:0000313" key="3">
    <source>
        <dbReference type="EMBL" id="NKI17472.1"/>
    </source>
</evidence>